<proteinExistence type="predicted"/>
<keyword evidence="3" id="KW-1185">Reference proteome</keyword>
<protein>
    <submittedName>
        <fullName evidence="2">BLUF domain-containing protein</fullName>
    </submittedName>
</protein>
<gene>
    <name evidence="2" type="ORF">RM573_13380</name>
</gene>
<dbReference type="SMART" id="SM01034">
    <property type="entry name" value="BLUF"/>
    <property type="match status" value="1"/>
</dbReference>
<dbReference type="Gene3D" id="3.30.70.100">
    <property type="match status" value="1"/>
</dbReference>
<feature type="domain" description="BLUF" evidence="1">
    <location>
        <begin position="1"/>
        <end position="92"/>
    </location>
</feature>
<comment type="caution">
    <text evidence="2">The sequence shown here is derived from an EMBL/GenBank/DDBJ whole genome shotgun (WGS) entry which is preliminary data.</text>
</comment>
<dbReference type="InterPro" id="IPR007024">
    <property type="entry name" value="BLUF_domain"/>
</dbReference>
<dbReference type="Proteomes" id="UP001266357">
    <property type="component" value="Unassembled WGS sequence"/>
</dbReference>
<dbReference type="Pfam" id="PF04940">
    <property type="entry name" value="BLUF"/>
    <property type="match status" value="1"/>
</dbReference>
<dbReference type="EMBL" id="JAVRIF010000008">
    <property type="protein sequence ID" value="MDT0604596.1"/>
    <property type="molecule type" value="Genomic_DNA"/>
</dbReference>
<dbReference type="PROSITE" id="PS50925">
    <property type="entry name" value="BLUF"/>
    <property type="match status" value="1"/>
</dbReference>
<organism evidence="2 3">
    <name type="scientific">Thalassotalea castellviae</name>
    <dbReference type="NCBI Taxonomy" id="3075612"/>
    <lineage>
        <taxon>Bacteria</taxon>
        <taxon>Pseudomonadati</taxon>
        <taxon>Pseudomonadota</taxon>
        <taxon>Gammaproteobacteria</taxon>
        <taxon>Alteromonadales</taxon>
        <taxon>Colwelliaceae</taxon>
        <taxon>Thalassotalea</taxon>
    </lineage>
</organism>
<evidence type="ECO:0000313" key="3">
    <source>
        <dbReference type="Proteomes" id="UP001266357"/>
    </source>
</evidence>
<dbReference type="RefSeq" id="WP_311582986.1">
    <property type="nucleotide sequence ID" value="NZ_JAVRIF010000008.1"/>
</dbReference>
<dbReference type="InterPro" id="IPR036046">
    <property type="entry name" value="Acylphosphatase-like_dom_sf"/>
</dbReference>
<sequence>MIQLIYISCATREMSEKDLFELLQQSRIKNEKCNVTGLLLYAKENFMQVLEGDEVVVDDIYQSILKDERNTLNSVLQRKHIEKRSFPSWSMGFKTIDDIPPQMMNGFSNFLMTRESKSHLELEKNRVLSLLNSFKVCTDS</sequence>
<name>A0ABU3A354_9GAMM</name>
<dbReference type="SUPFAM" id="SSF54975">
    <property type="entry name" value="Acylphosphatase/BLUF domain-like"/>
    <property type="match status" value="1"/>
</dbReference>
<evidence type="ECO:0000259" key="1">
    <source>
        <dbReference type="PROSITE" id="PS50925"/>
    </source>
</evidence>
<evidence type="ECO:0000313" key="2">
    <source>
        <dbReference type="EMBL" id="MDT0604596.1"/>
    </source>
</evidence>
<accession>A0ABU3A354</accession>
<reference evidence="2 3" key="1">
    <citation type="submission" date="2023-09" db="EMBL/GenBank/DDBJ databases">
        <authorList>
            <person name="Rey-Velasco X."/>
        </authorList>
    </citation>
    <scope>NUCLEOTIDE SEQUENCE [LARGE SCALE GENOMIC DNA]</scope>
    <source>
        <strain evidence="2 3">W431</strain>
    </source>
</reference>